<dbReference type="Gene3D" id="3.40.50.1820">
    <property type="entry name" value="alpha/beta hydrolase"/>
    <property type="match status" value="1"/>
</dbReference>
<evidence type="ECO:0000259" key="1">
    <source>
        <dbReference type="Pfam" id="PF00561"/>
    </source>
</evidence>
<dbReference type="STRING" id="1305737.GCA_000526355_02599"/>
<dbReference type="GO" id="GO:0016787">
    <property type="term" value="F:hydrolase activity"/>
    <property type="evidence" value="ECO:0007669"/>
    <property type="project" value="UniProtKB-KW"/>
</dbReference>
<name>A0A0P7X2R7_9BACT</name>
<dbReference type="InterPro" id="IPR000073">
    <property type="entry name" value="AB_hydrolase_1"/>
</dbReference>
<evidence type="ECO:0000313" key="2">
    <source>
        <dbReference type="EMBL" id="KPQ08692.1"/>
    </source>
</evidence>
<dbReference type="InterPro" id="IPR029058">
    <property type="entry name" value="AB_hydrolase_fold"/>
</dbReference>
<sequence>MSSVYFFEKGSGQPVVLIHGFCEIGAMWEDFAQELSQNFRVVCPDLPGFGNSPISQSHISLEEVAVLLEDFLEENGIQNPILIGHSLGGYVALAMLELMGNKLKGIGLFHSTAFADDAEKKQMRNRTIQFLKKFGAEKFVISFVPPLFSEKHRAEFASEIEQATEQAKQSSLEGLIAFTEAMRDRTDRYEVLKSFQGPKLMIAGTEDGAVKIGASRKQKEAFTHYYELDGTGHMGMIEEKERTLALVRNFLIESVQYSF</sequence>
<keyword evidence="2" id="KW-0378">Hydrolase</keyword>
<feature type="domain" description="AB hydrolase-1" evidence="1">
    <location>
        <begin position="14"/>
        <end position="239"/>
    </location>
</feature>
<dbReference type="PANTHER" id="PTHR43798">
    <property type="entry name" value="MONOACYLGLYCEROL LIPASE"/>
    <property type="match status" value="1"/>
</dbReference>
<dbReference type="PRINTS" id="PR00111">
    <property type="entry name" value="ABHYDROLASE"/>
</dbReference>
<accession>A0A0P7X2R7</accession>
<keyword evidence="2" id="KW-0808">Transferase</keyword>
<dbReference type="AlphaFoldDB" id="A0A0P7X2R7"/>
<proteinExistence type="predicted"/>
<organism evidence="2 3">
    <name type="scientific">Algoriphagus marincola HL-49</name>
    <dbReference type="NCBI Taxonomy" id="1305737"/>
    <lineage>
        <taxon>Bacteria</taxon>
        <taxon>Pseudomonadati</taxon>
        <taxon>Bacteroidota</taxon>
        <taxon>Cytophagia</taxon>
        <taxon>Cytophagales</taxon>
        <taxon>Cyclobacteriaceae</taxon>
        <taxon>Algoriphagus</taxon>
    </lineage>
</organism>
<dbReference type="OrthoDB" id="252464at2"/>
<dbReference type="EMBL" id="LJXT01000159">
    <property type="protein sequence ID" value="KPQ08692.1"/>
    <property type="molecule type" value="Genomic_DNA"/>
</dbReference>
<dbReference type="eggNOG" id="COG0596">
    <property type="taxonomic scope" value="Bacteria"/>
</dbReference>
<dbReference type="Pfam" id="PF00561">
    <property type="entry name" value="Abhydrolase_1"/>
    <property type="match status" value="1"/>
</dbReference>
<dbReference type="PATRIC" id="fig|1305737.6.peg.433"/>
<evidence type="ECO:0000313" key="3">
    <source>
        <dbReference type="Proteomes" id="UP000050421"/>
    </source>
</evidence>
<dbReference type="Proteomes" id="UP000050421">
    <property type="component" value="Unassembled WGS sequence"/>
</dbReference>
<keyword evidence="2" id="KW-0012">Acyltransferase</keyword>
<protein>
    <submittedName>
        <fullName evidence="2">Putative hydrolases or acyltransferases (Alpha/beta hydrolase superfamily)</fullName>
    </submittedName>
</protein>
<comment type="caution">
    <text evidence="2">The sequence shown here is derived from an EMBL/GenBank/DDBJ whole genome shotgun (WGS) entry which is preliminary data.</text>
</comment>
<dbReference type="GO" id="GO:0016746">
    <property type="term" value="F:acyltransferase activity"/>
    <property type="evidence" value="ECO:0007669"/>
    <property type="project" value="UniProtKB-KW"/>
</dbReference>
<gene>
    <name evidence="2" type="ORF">HLUCCX10_17030</name>
</gene>
<dbReference type="InterPro" id="IPR050266">
    <property type="entry name" value="AB_hydrolase_sf"/>
</dbReference>
<reference evidence="2 3" key="1">
    <citation type="submission" date="2015-09" db="EMBL/GenBank/DDBJ databases">
        <title>Identification and resolution of microdiversity through metagenomic sequencing of parallel consortia.</title>
        <authorList>
            <person name="Nelson W.C."/>
            <person name="Romine M.F."/>
            <person name="Lindemann S.R."/>
        </authorList>
    </citation>
    <scope>NUCLEOTIDE SEQUENCE [LARGE SCALE GENOMIC DNA]</scope>
    <source>
        <strain evidence="2">HL-49</strain>
    </source>
</reference>
<dbReference type="SUPFAM" id="SSF53474">
    <property type="entry name" value="alpha/beta-Hydrolases"/>
    <property type="match status" value="1"/>
</dbReference>